<organism evidence="1 2">
    <name type="scientific">Rhododendron williamsianum</name>
    <dbReference type="NCBI Taxonomy" id="262921"/>
    <lineage>
        <taxon>Eukaryota</taxon>
        <taxon>Viridiplantae</taxon>
        <taxon>Streptophyta</taxon>
        <taxon>Embryophyta</taxon>
        <taxon>Tracheophyta</taxon>
        <taxon>Spermatophyta</taxon>
        <taxon>Magnoliopsida</taxon>
        <taxon>eudicotyledons</taxon>
        <taxon>Gunneridae</taxon>
        <taxon>Pentapetalae</taxon>
        <taxon>asterids</taxon>
        <taxon>Ericales</taxon>
        <taxon>Ericaceae</taxon>
        <taxon>Ericoideae</taxon>
        <taxon>Rhodoreae</taxon>
        <taxon>Rhododendron</taxon>
    </lineage>
</organism>
<dbReference type="GO" id="GO:0005737">
    <property type="term" value="C:cytoplasm"/>
    <property type="evidence" value="ECO:0007669"/>
    <property type="project" value="TreeGrafter"/>
</dbReference>
<reference evidence="1 2" key="1">
    <citation type="journal article" date="2019" name="Genome Biol. Evol.">
        <title>The Rhododendron genome and chromosomal organization provide insight into shared whole-genome duplications across the heath family (Ericaceae).</title>
        <authorList>
            <person name="Soza V.L."/>
            <person name="Lindsley D."/>
            <person name="Waalkes A."/>
            <person name="Ramage E."/>
            <person name="Patwardhan R.P."/>
            <person name="Burton J.N."/>
            <person name="Adey A."/>
            <person name="Kumar A."/>
            <person name="Qiu R."/>
            <person name="Shendure J."/>
            <person name="Hall B."/>
        </authorList>
    </citation>
    <scope>NUCLEOTIDE SEQUENCE [LARGE SCALE GENOMIC DNA]</scope>
    <source>
        <strain evidence="1">RSF 1966-606</strain>
    </source>
</reference>
<dbReference type="PANTHER" id="PTHR12843:SF5">
    <property type="entry name" value="EEF1A LYSINE METHYLTRANSFERASE 2"/>
    <property type="match status" value="1"/>
</dbReference>
<dbReference type="InterPro" id="IPR029063">
    <property type="entry name" value="SAM-dependent_MTases_sf"/>
</dbReference>
<dbReference type="EMBL" id="QEFC01000080">
    <property type="protein sequence ID" value="KAE9466720.1"/>
    <property type="molecule type" value="Genomic_DNA"/>
</dbReference>
<accession>A0A6A4M9S5</accession>
<proteinExistence type="predicted"/>
<dbReference type="AlphaFoldDB" id="A0A6A4M9S5"/>
<protein>
    <recommendedName>
        <fullName evidence="3">Methyltransferase domain-containing protein</fullName>
    </recommendedName>
</protein>
<dbReference type="OrthoDB" id="540004at2759"/>
<dbReference type="PANTHER" id="PTHR12843">
    <property type="entry name" value="PROTEIN-LYSINE N-METHYLTRANSFERASE METTL10"/>
    <property type="match status" value="1"/>
</dbReference>
<dbReference type="Proteomes" id="UP000428333">
    <property type="component" value="Linkage Group LG01"/>
</dbReference>
<evidence type="ECO:0008006" key="3">
    <source>
        <dbReference type="Google" id="ProtNLM"/>
    </source>
</evidence>
<dbReference type="Gene3D" id="3.40.50.150">
    <property type="entry name" value="Vaccinia Virus protein VP39"/>
    <property type="match status" value="1"/>
</dbReference>
<comment type="caution">
    <text evidence="1">The sequence shown here is derived from an EMBL/GenBank/DDBJ whole genome shotgun (WGS) entry which is preliminary data.</text>
</comment>
<evidence type="ECO:0000313" key="2">
    <source>
        <dbReference type="Proteomes" id="UP000428333"/>
    </source>
</evidence>
<sequence length="297" mass="32619">MAGIRLAPEDSDVSHARALTTADLISDDDRSVAADSWSIKSDYGSTLDDEQRHADAAEALSAVPHRAASDYSSDKEEPDAEAVTSMLGFQNYWDSTYANELANYHEHGHAGEVWFGADVMETVASWTKSLCTDNSQGHLVNHVGACKAGNYIKVSSPILVKLITLSRFADVDDVLETKLERKYQLVMDKGTLDAIGLHPDGPIKRIMYWDSVSRLVASGGILVITSCNSTKDELVQEVDYYNRRRIGASQEAGTREDQTTNGDSPPFRYLDHVRSYPTFMFGGSVGSRVATVAFLRN</sequence>
<keyword evidence="2" id="KW-1185">Reference proteome</keyword>
<evidence type="ECO:0000313" key="1">
    <source>
        <dbReference type="EMBL" id="KAE9466720.1"/>
    </source>
</evidence>
<name>A0A6A4M9S5_9ERIC</name>
<dbReference type="GO" id="GO:0016279">
    <property type="term" value="F:protein-lysine N-methyltransferase activity"/>
    <property type="evidence" value="ECO:0007669"/>
    <property type="project" value="TreeGrafter"/>
</dbReference>
<feature type="non-terminal residue" evidence="1">
    <location>
        <position position="1"/>
    </location>
</feature>
<gene>
    <name evidence="1" type="ORF">C3L33_01379</name>
</gene>